<organism evidence="3 4">
    <name type="scientific">Bacillus benzoevorans</name>
    <dbReference type="NCBI Taxonomy" id="1456"/>
    <lineage>
        <taxon>Bacteria</taxon>
        <taxon>Bacillati</taxon>
        <taxon>Bacillota</taxon>
        <taxon>Bacilli</taxon>
        <taxon>Bacillales</taxon>
        <taxon>Bacillaceae</taxon>
        <taxon>Bacillus</taxon>
    </lineage>
</organism>
<dbReference type="GO" id="GO:0046872">
    <property type="term" value="F:metal ion binding"/>
    <property type="evidence" value="ECO:0007669"/>
    <property type="project" value="UniProtKB-KW"/>
</dbReference>
<dbReference type="InterPro" id="IPR002762">
    <property type="entry name" value="CbiX-like"/>
</dbReference>
<name>A0A7X0HT12_9BACI</name>
<protein>
    <submittedName>
        <fullName evidence="3">Sirohydrochlorin ferrochelatase</fullName>
        <ecNumber evidence="3">4.99.1.4</ecNumber>
    </submittedName>
</protein>
<keyword evidence="2 3" id="KW-0456">Lyase</keyword>
<reference evidence="3 4" key="1">
    <citation type="submission" date="2020-08" db="EMBL/GenBank/DDBJ databases">
        <title>Genomic Encyclopedia of Type Strains, Phase IV (KMG-IV): sequencing the most valuable type-strain genomes for metagenomic binning, comparative biology and taxonomic classification.</title>
        <authorList>
            <person name="Goeker M."/>
        </authorList>
    </citation>
    <scope>NUCLEOTIDE SEQUENCE [LARGE SCALE GENOMIC DNA]</scope>
    <source>
        <strain evidence="3 4">DSM 5391</strain>
    </source>
</reference>
<dbReference type="CDD" id="cd03414">
    <property type="entry name" value="CbiX_SirB_C"/>
    <property type="match status" value="1"/>
</dbReference>
<evidence type="ECO:0000256" key="1">
    <source>
        <dbReference type="ARBA" id="ARBA00022723"/>
    </source>
</evidence>
<dbReference type="EC" id="4.99.1.4" evidence="3"/>
<dbReference type="CDD" id="cd03416">
    <property type="entry name" value="CbiX_SirB_N"/>
    <property type="match status" value="1"/>
</dbReference>
<evidence type="ECO:0000256" key="2">
    <source>
        <dbReference type="ARBA" id="ARBA00023239"/>
    </source>
</evidence>
<dbReference type="PANTHER" id="PTHR33542">
    <property type="entry name" value="SIROHYDROCHLORIN FERROCHELATASE, CHLOROPLASTIC"/>
    <property type="match status" value="1"/>
</dbReference>
<evidence type="ECO:0000313" key="3">
    <source>
        <dbReference type="EMBL" id="MBB6446318.1"/>
    </source>
</evidence>
<keyword evidence="4" id="KW-1185">Reference proteome</keyword>
<comment type="caution">
    <text evidence="3">The sequence shown here is derived from an EMBL/GenBank/DDBJ whole genome shotgun (WGS) entry which is preliminary data.</text>
</comment>
<dbReference type="Gene3D" id="3.40.50.1400">
    <property type="match status" value="2"/>
</dbReference>
<dbReference type="InterPro" id="IPR050963">
    <property type="entry name" value="Sirohydro_Cobaltochel/CbiX"/>
</dbReference>
<dbReference type="AlphaFoldDB" id="A0A7X0HT12"/>
<dbReference type="Pfam" id="PF01903">
    <property type="entry name" value="CbiX"/>
    <property type="match status" value="2"/>
</dbReference>
<proteinExistence type="predicted"/>
<dbReference type="SUPFAM" id="SSF53800">
    <property type="entry name" value="Chelatase"/>
    <property type="match status" value="1"/>
</dbReference>
<sequence>MEAILYVCHGSRSREGCEQAVSFIKKCMENNMAEIQEYGFLELASPTIEEAFELCISRGASHIKVIPLLLLTAGHAKKDIPELLSKINEKYPDVTFQYGRPIGVDTKMIDIISERLYEKNKQISDSACILLVGRGSSDPDVKRDLSQIAEMLQQRMGSVTVKDCYLHGAGLKFTAALNDAAQSDFDEIYIVPYLLFTGRLMVSMKKTIDVMSKTSAKKMILCSCLGYHPNIEHILKERVLEL</sequence>
<evidence type="ECO:0000313" key="4">
    <source>
        <dbReference type="Proteomes" id="UP000531594"/>
    </source>
</evidence>
<dbReference type="PANTHER" id="PTHR33542:SF3">
    <property type="entry name" value="SIROHYDROCHLORIN FERROCHELATASE, CHLOROPLASTIC"/>
    <property type="match status" value="1"/>
</dbReference>
<keyword evidence="1" id="KW-0479">Metal-binding</keyword>
<dbReference type="Proteomes" id="UP000531594">
    <property type="component" value="Unassembled WGS sequence"/>
</dbReference>
<dbReference type="GO" id="GO:0051266">
    <property type="term" value="F:sirohydrochlorin ferrochelatase activity"/>
    <property type="evidence" value="ECO:0007669"/>
    <property type="project" value="UniProtKB-EC"/>
</dbReference>
<dbReference type="RefSeq" id="WP_184527187.1">
    <property type="nucleotide sequence ID" value="NZ_JACHGK010000010.1"/>
</dbReference>
<gene>
    <name evidence="3" type="ORF">HNR53_002975</name>
</gene>
<accession>A0A7X0HT12</accession>
<dbReference type="EMBL" id="JACHGK010000010">
    <property type="protein sequence ID" value="MBB6446318.1"/>
    <property type="molecule type" value="Genomic_DNA"/>
</dbReference>